<evidence type="ECO:0000313" key="2">
    <source>
        <dbReference type="EMBL" id="EDW16100.1"/>
    </source>
</evidence>
<feature type="signal peptide" evidence="1">
    <location>
        <begin position="1"/>
        <end position="21"/>
    </location>
</feature>
<gene>
    <name evidence="2" type="primary">Dmoj\GI10343</name>
    <name evidence="2" type="ORF">Dmoj_GI10343</name>
</gene>
<evidence type="ECO:0000256" key="1">
    <source>
        <dbReference type="SAM" id="SignalP"/>
    </source>
</evidence>
<dbReference type="Proteomes" id="UP000009192">
    <property type="component" value="Unassembled WGS sequence"/>
</dbReference>
<evidence type="ECO:0000313" key="3">
    <source>
        <dbReference type="Proteomes" id="UP000009192"/>
    </source>
</evidence>
<dbReference type="KEGG" id="dmo:Dmoj_GI10343"/>
<feature type="chain" id="PRO_5002813300" evidence="1">
    <location>
        <begin position="22"/>
        <end position="149"/>
    </location>
</feature>
<organism evidence="2 3">
    <name type="scientific">Drosophila mojavensis</name>
    <name type="common">Fruit fly</name>
    <dbReference type="NCBI Taxonomy" id="7230"/>
    <lineage>
        <taxon>Eukaryota</taxon>
        <taxon>Metazoa</taxon>
        <taxon>Ecdysozoa</taxon>
        <taxon>Arthropoda</taxon>
        <taxon>Hexapoda</taxon>
        <taxon>Insecta</taxon>
        <taxon>Pterygota</taxon>
        <taxon>Neoptera</taxon>
        <taxon>Endopterygota</taxon>
        <taxon>Diptera</taxon>
        <taxon>Brachycera</taxon>
        <taxon>Muscomorpha</taxon>
        <taxon>Ephydroidea</taxon>
        <taxon>Drosophilidae</taxon>
        <taxon>Drosophila</taxon>
    </lineage>
</organism>
<accession>B4K4U7</accession>
<dbReference type="HOGENOM" id="CLU_1857396_0_0_1"/>
<proteinExistence type="predicted"/>
<keyword evidence="1" id="KW-0732">Signal</keyword>
<protein>
    <submittedName>
        <fullName evidence="2">Uncharacterized protein</fullName>
    </submittedName>
</protein>
<reference evidence="2 3" key="1">
    <citation type="journal article" date="2007" name="Nature">
        <title>Evolution of genes and genomes on the Drosophila phylogeny.</title>
        <authorList>
            <consortium name="Drosophila 12 Genomes Consortium"/>
            <person name="Clark A.G."/>
            <person name="Eisen M.B."/>
            <person name="Smith D.R."/>
            <person name="Bergman C.M."/>
            <person name="Oliver B."/>
            <person name="Markow T.A."/>
            <person name="Kaufman T.C."/>
            <person name="Kellis M."/>
            <person name="Gelbart W."/>
            <person name="Iyer V.N."/>
            <person name="Pollard D.A."/>
            <person name="Sackton T.B."/>
            <person name="Larracuente A.M."/>
            <person name="Singh N.D."/>
            <person name="Abad J.P."/>
            <person name="Abt D.N."/>
            <person name="Adryan B."/>
            <person name="Aguade M."/>
            <person name="Akashi H."/>
            <person name="Anderson W.W."/>
            <person name="Aquadro C.F."/>
            <person name="Ardell D.H."/>
            <person name="Arguello R."/>
            <person name="Artieri C.G."/>
            <person name="Barbash D.A."/>
            <person name="Barker D."/>
            <person name="Barsanti P."/>
            <person name="Batterham P."/>
            <person name="Batzoglou S."/>
            <person name="Begun D."/>
            <person name="Bhutkar A."/>
            <person name="Blanco E."/>
            <person name="Bosak S.A."/>
            <person name="Bradley R.K."/>
            <person name="Brand A.D."/>
            <person name="Brent M.R."/>
            <person name="Brooks A.N."/>
            <person name="Brown R.H."/>
            <person name="Butlin R.K."/>
            <person name="Caggese C."/>
            <person name="Calvi B.R."/>
            <person name="Bernardo de Carvalho A."/>
            <person name="Caspi A."/>
            <person name="Castrezana S."/>
            <person name="Celniker S.E."/>
            <person name="Chang J.L."/>
            <person name="Chapple C."/>
            <person name="Chatterji S."/>
            <person name="Chinwalla A."/>
            <person name="Civetta A."/>
            <person name="Clifton S.W."/>
            <person name="Comeron J.M."/>
            <person name="Costello J.C."/>
            <person name="Coyne J.A."/>
            <person name="Daub J."/>
            <person name="David R.G."/>
            <person name="Delcher A.L."/>
            <person name="Delehaunty K."/>
            <person name="Do C.B."/>
            <person name="Ebling H."/>
            <person name="Edwards K."/>
            <person name="Eickbush T."/>
            <person name="Evans J.D."/>
            <person name="Filipski A."/>
            <person name="Findeiss S."/>
            <person name="Freyhult E."/>
            <person name="Fulton L."/>
            <person name="Fulton R."/>
            <person name="Garcia A.C."/>
            <person name="Gardiner A."/>
            <person name="Garfield D.A."/>
            <person name="Garvin B.E."/>
            <person name="Gibson G."/>
            <person name="Gilbert D."/>
            <person name="Gnerre S."/>
            <person name="Godfrey J."/>
            <person name="Good R."/>
            <person name="Gotea V."/>
            <person name="Gravely B."/>
            <person name="Greenberg A.J."/>
            <person name="Griffiths-Jones S."/>
            <person name="Gross S."/>
            <person name="Guigo R."/>
            <person name="Gustafson E.A."/>
            <person name="Haerty W."/>
            <person name="Hahn M.W."/>
            <person name="Halligan D.L."/>
            <person name="Halpern A.L."/>
            <person name="Halter G.M."/>
            <person name="Han M.V."/>
            <person name="Heger A."/>
            <person name="Hillier L."/>
            <person name="Hinrichs A.S."/>
            <person name="Holmes I."/>
            <person name="Hoskins R.A."/>
            <person name="Hubisz M.J."/>
            <person name="Hultmark D."/>
            <person name="Huntley M.A."/>
            <person name="Jaffe D.B."/>
            <person name="Jagadeeshan S."/>
            <person name="Jeck W.R."/>
            <person name="Johnson J."/>
            <person name="Jones C.D."/>
            <person name="Jordan W.C."/>
            <person name="Karpen G.H."/>
            <person name="Kataoka E."/>
            <person name="Keightley P.D."/>
            <person name="Kheradpour P."/>
            <person name="Kirkness E.F."/>
            <person name="Koerich L.B."/>
            <person name="Kristiansen K."/>
            <person name="Kudrna D."/>
            <person name="Kulathinal R.J."/>
            <person name="Kumar S."/>
            <person name="Kwok R."/>
            <person name="Lander E."/>
            <person name="Langley C.H."/>
            <person name="Lapoint R."/>
            <person name="Lazzaro B.P."/>
            <person name="Lee S.J."/>
            <person name="Levesque L."/>
            <person name="Li R."/>
            <person name="Lin C.F."/>
            <person name="Lin M.F."/>
            <person name="Lindblad-Toh K."/>
            <person name="Llopart A."/>
            <person name="Long M."/>
            <person name="Low L."/>
            <person name="Lozovsky E."/>
            <person name="Lu J."/>
            <person name="Luo M."/>
            <person name="Machado C.A."/>
            <person name="Makalowski W."/>
            <person name="Marzo M."/>
            <person name="Matsuda M."/>
            <person name="Matzkin L."/>
            <person name="McAllister B."/>
            <person name="McBride C.S."/>
            <person name="McKernan B."/>
            <person name="McKernan K."/>
            <person name="Mendez-Lago M."/>
            <person name="Minx P."/>
            <person name="Mollenhauer M.U."/>
            <person name="Montooth K."/>
            <person name="Mount S.M."/>
            <person name="Mu X."/>
            <person name="Myers E."/>
            <person name="Negre B."/>
            <person name="Newfeld S."/>
            <person name="Nielsen R."/>
            <person name="Noor M.A."/>
            <person name="O'Grady P."/>
            <person name="Pachter L."/>
            <person name="Papaceit M."/>
            <person name="Parisi M.J."/>
            <person name="Parisi M."/>
            <person name="Parts L."/>
            <person name="Pedersen J.S."/>
            <person name="Pesole G."/>
            <person name="Phillippy A.M."/>
            <person name="Ponting C.P."/>
            <person name="Pop M."/>
            <person name="Porcelli D."/>
            <person name="Powell J.R."/>
            <person name="Prohaska S."/>
            <person name="Pruitt K."/>
            <person name="Puig M."/>
            <person name="Quesneville H."/>
            <person name="Ram K.R."/>
            <person name="Rand D."/>
            <person name="Rasmussen M.D."/>
            <person name="Reed L.K."/>
            <person name="Reenan R."/>
            <person name="Reily A."/>
            <person name="Remington K.A."/>
            <person name="Rieger T.T."/>
            <person name="Ritchie M.G."/>
            <person name="Robin C."/>
            <person name="Rogers Y.H."/>
            <person name="Rohde C."/>
            <person name="Rozas J."/>
            <person name="Rubenfield M.J."/>
            <person name="Ruiz A."/>
            <person name="Russo S."/>
            <person name="Salzberg S.L."/>
            <person name="Sanchez-Gracia A."/>
            <person name="Saranga D.J."/>
            <person name="Sato H."/>
            <person name="Schaeffer S.W."/>
            <person name="Schatz M.C."/>
            <person name="Schlenke T."/>
            <person name="Schwartz R."/>
            <person name="Segarra C."/>
            <person name="Singh R.S."/>
            <person name="Sirot L."/>
            <person name="Sirota M."/>
            <person name="Sisneros N.B."/>
            <person name="Smith C.D."/>
            <person name="Smith T.F."/>
            <person name="Spieth J."/>
            <person name="Stage D.E."/>
            <person name="Stark A."/>
            <person name="Stephan W."/>
            <person name="Strausberg R.L."/>
            <person name="Strempel S."/>
            <person name="Sturgill D."/>
            <person name="Sutton G."/>
            <person name="Sutton G.G."/>
            <person name="Tao W."/>
            <person name="Teichmann S."/>
            <person name="Tobari Y.N."/>
            <person name="Tomimura Y."/>
            <person name="Tsolas J.M."/>
            <person name="Valente V.L."/>
            <person name="Venter E."/>
            <person name="Venter J.C."/>
            <person name="Vicario S."/>
            <person name="Vieira F.G."/>
            <person name="Vilella A.J."/>
            <person name="Villasante A."/>
            <person name="Walenz B."/>
            <person name="Wang J."/>
            <person name="Wasserman M."/>
            <person name="Watts T."/>
            <person name="Wilson D."/>
            <person name="Wilson R.K."/>
            <person name="Wing R.A."/>
            <person name="Wolfner M.F."/>
            <person name="Wong A."/>
            <person name="Wong G.K."/>
            <person name="Wu C.I."/>
            <person name="Wu G."/>
            <person name="Yamamoto D."/>
            <person name="Yang H.P."/>
            <person name="Yang S.P."/>
            <person name="Yorke J.A."/>
            <person name="Yoshida K."/>
            <person name="Zdobnov E."/>
            <person name="Zhang P."/>
            <person name="Zhang Y."/>
            <person name="Zimin A.V."/>
            <person name="Baldwin J."/>
            <person name="Abdouelleil A."/>
            <person name="Abdulkadir J."/>
            <person name="Abebe A."/>
            <person name="Abera B."/>
            <person name="Abreu J."/>
            <person name="Acer S.C."/>
            <person name="Aftuck L."/>
            <person name="Alexander A."/>
            <person name="An P."/>
            <person name="Anderson E."/>
            <person name="Anderson S."/>
            <person name="Arachi H."/>
            <person name="Azer M."/>
            <person name="Bachantsang P."/>
            <person name="Barry A."/>
            <person name="Bayul T."/>
            <person name="Berlin A."/>
            <person name="Bessette D."/>
            <person name="Bloom T."/>
            <person name="Blye J."/>
            <person name="Boguslavskiy L."/>
            <person name="Bonnet C."/>
            <person name="Boukhgalter B."/>
            <person name="Bourzgui I."/>
            <person name="Brown A."/>
            <person name="Cahill P."/>
            <person name="Channer S."/>
            <person name="Cheshatsang Y."/>
            <person name="Chuda L."/>
            <person name="Citroen M."/>
            <person name="Collymore A."/>
            <person name="Cooke P."/>
            <person name="Costello M."/>
            <person name="D'Aco K."/>
            <person name="Daza R."/>
            <person name="De Haan G."/>
            <person name="DeGray S."/>
            <person name="DeMaso C."/>
            <person name="Dhargay N."/>
            <person name="Dooley K."/>
            <person name="Dooley E."/>
            <person name="Doricent M."/>
            <person name="Dorje P."/>
            <person name="Dorjee K."/>
            <person name="Dupes A."/>
            <person name="Elong R."/>
            <person name="Falk J."/>
            <person name="Farina A."/>
            <person name="Faro S."/>
            <person name="Ferguson D."/>
            <person name="Fisher S."/>
            <person name="Foley C.D."/>
            <person name="Franke A."/>
            <person name="Friedrich D."/>
            <person name="Gadbois L."/>
            <person name="Gearin G."/>
            <person name="Gearin C.R."/>
            <person name="Giannoukos G."/>
            <person name="Goode T."/>
            <person name="Graham J."/>
            <person name="Grandbois E."/>
            <person name="Grewal S."/>
            <person name="Gyaltsen K."/>
            <person name="Hafez N."/>
            <person name="Hagos B."/>
            <person name="Hall J."/>
            <person name="Henson C."/>
            <person name="Hollinger A."/>
            <person name="Honan T."/>
            <person name="Huard M.D."/>
            <person name="Hughes L."/>
            <person name="Hurhula B."/>
            <person name="Husby M.E."/>
            <person name="Kamat A."/>
            <person name="Kanga B."/>
            <person name="Kashin S."/>
            <person name="Khazanovich D."/>
            <person name="Kisner P."/>
            <person name="Lance K."/>
            <person name="Lara M."/>
            <person name="Lee W."/>
            <person name="Lennon N."/>
            <person name="Letendre F."/>
            <person name="LeVine R."/>
            <person name="Lipovsky A."/>
            <person name="Liu X."/>
            <person name="Liu J."/>
            <person name="Liu S."/>
            <person name="Lokyitsang T."/>
            <person name="Lokyitsang Y."/>
            <person name="Lubonja R."/>
            <person name="Lui A."/>
            <person name="MacDonald P."/>
            <person name="Magnisalis V."/>
            <person name="Maru K."/>
            <person name="Matthews C."/>
            <person name="McCusker W."/>
            <person name="McDonough S."/>
            <person name="Mehta T."/>
            <person name="Meldrim J."/>
            <person name="Meneus L."/>
            <person name="Mihai O."/>
            <person name="Mihalev A."/>
            <person name="Mihova T."/>
            <person name="Mittelman R."/>
            <person name="Mlenga V."/>
            <person name="Montmayeur A."/>
            <person name="Mulrain L."/>
            <person name="Navidi A."/>
            <person name="Naylor J."/>
            <person name="Negash T."/>
            <person name="Nguyen T."/>
            <person name="Nguyen N."/>
            <person name="Nicol R."/>
            <person name="Norbu C."/>
            <person name="Norbu N."/>
            <person name="Novod N."/>
            <person name="O'Neill B."/>
            <person name="Osman S."/>
            <person name="Markiewicz E."/>
            <person name="Oyono O.L."/>
            <person name="Patti C."/>
            <person name="Phunkhang P."/>
            <person name="Pierre F."/>
            <person name="Priest M."/>
            <person name="Raghuraman S."/>
            <person name="Rege F."/>
            <person name="Reyes R."/>
            <person name="Rise C."/>
            <person name="Rogov P."/>
            <person name="Ross K."/>
            <person name="Ryan E."/>
            <person name="Settipalli S."/>
            <person name="Shea T."/>
            <person name="Sherpa N."/>
            <person name="Shi L."/>
            <person name="Shih D."/>
            <person name="Sparrow T."/>
            <person name="Spaulding J."/>
            <person name="Stalker J."/>
            <person name="Stange-Thomann N."/>
            <person name="Stavropoulos S."/>
            <person name="Stone C."/>
            <person name="Strader C."/>
            <person name="Tesfaye S."/>
            <person name="Thomson T."/>
            <person name="Thoulutsang Y."/>
            <person name="Thoulutsang D."/>
            <person name="Topham K."/>
            <person name="Topping I."/>
            <person name="Tsamla T."/>
            <person name="Vassiliev H."/>
            <person name="Vo A."/>
            <person name="Wangchuk T."/>
            <person name="Wangdi T."/>
            <person name="Weiand M."/>
            <person name="Wilkinson J."/>
            <person name="Wilson A."/>
            <person name="Yadav S."/>
            <person name="Young G."/>
            <person name="Yu Q."/>
            <person name="Zembek L."/>
            <person name="Zhong D."/>
            <person name="Zimmer A."/>
            <person name="Zwirko Z."/>
            <person name="Jaffe D.B."/>
            <person name="Alvarez P."/>
            <person name="Brockman W."/>
            <person name="Butler J."/>
            <person name="Chin C."/>
            <person name="Gnerre S."/>
            <person name="Grabherr M."/>
            <person name="Kleber M."/>
            <person name="Mauceli E."/>
            <person name="MacCallum I."/>
        </authorList>
    </citation>
    <scope>NUCLEOTIDE SEQUENCE [LARGE SCALE GENOMIC DNA]</scope>
    <source>
        <strain evidence="3">Tucson 15081-1352.22</strain>
    </source>
</reference>
<dbReference type="AlphaFoldDB" id="B4K4U7"/>
<dbReference type="EMBL" id="CH933806">
    <property type="protein sequence ID" value="EDW16100.1"/>
    <property type="molecule type" value="Genomic_DNA"/>
</dbReference>
<dbReference type="OrthoDB" id="7873179at2759"/>
<name>B4K4U7_DROMO</name>
<sequence length="149" mass="15945">MKLLSLSLWLLSHSLVMQIYGYCLRQSLPSENAATRHMWRATDWPADTGSCAGPTALLRSATDGHVAAAAGRATPNASATGAATGTAASAQAVSLANYVYQCASKRAPNLSPDLTSTRSLLRPFQLERQQLTLPAFEMNLNLDNLWPGN</sequence>
<dbReference type="InParanoid" id="B4K4U7"/>
<dbReference type="OMA" id="RHMWRAT"/>
<keyword evidence="3" id="KW-1185">Reference proteome</keyword>